<dbReference type="GeneTree" id="ENSGT00940000178048"/>
<dbReference type="SMART" id="SM00409">
    <property type="entry name" value="IG"/>
    <property type="match status" value="1"/>
</dbReference>
<evidence type="ECO:0000256" key="1">
    <source>
        <dbReference type="ARBA" id="ARBA00022729"/>
    </source>
</evidence>
<protein>
    <recommendedName>
        <fullName evidence="4">Ig-like domain-containing protein</fullName>
    </recommendedName>
</protein>
<dbReference type="InterPro" id="IPR007110">
    <property type="entry name" value="Ig-like_dom"/>
</dbReference>
<dbReference type="GO" id="GO:0043025">
    <property type="term" value="C:neuronal cell body"/>
    <property type="evidence" value="ECO:0007669"/>
    <property type="project" value="TreeGrafter"/>
</dbReference>
<organism evidence="5 6">
    <name type="scientific">Oryzias sinensis</name>
    <name type="common">Chinese medaka</name>
    <dbReference type="NCBI Taxonomy" id="183150"/>
    <lineage>
        <taxon>Eukaryota</taxon>
        <taxon>Metazoa</taxon>
        <taxon>Chordata</taxon>
        <taxon>Craniata</taxon>
        <taxon>Vertebrata</taxon>
        <taxon>Euteleostomi</taxon>
        <taxon>Actinopterygii</taxon>
        <taxon>Neopterygii</taxon>
        <taxon>Teleostei</taxon>
        <taxon>Neoteleostei</taxon>
        <taxon>Acanthomorphata</taxon>
        <taxon>Ovalentaria</taxon>
        <taxon>Atherinomorphae</taxon>
        <taxon>Beloniformes</taxon>
        <taxon>Adrianichthyidae</taxon>
        <taxon>Oryziinae</taxon>
        <taxon>Oryzias</taxon>
    </lineage>
</organism>
<dbReference type="InterPro" id="IPR036179">
    <property type="entry name" value="Ig-like_dom_sf"/>
</dbReference>
<dbReference type="GO" id="GO:0005886">
    <property type="term" value="C:plasma membrane"/>
    <property type="evidence" value="ECO:0007669"/>
    <property type="project" value="TreeGrafter"/>
</dbReference>
<reference evidence="5" key="2">
    <citation type="submission" date="2025-09" db="UniProtKB">
        <authorList>
            <consortium name="Ensembl"/>
        </authorList>
    </citation>
    <scope>IDENTIFICATION</scope>
</reference>
<dbReference type="SUPFAM" id="SSF48726">
    <property type="entry name" value="Immunoglobulin"/>
    <property type="match status" value="1"/>
</dbReference>
<evidence type="ECO:0000256" key="2">
    <source>
        <dbReference type="ARBA" id="ARBA00023157"/>
    </source>
</evidence>
<dbReference type="Pfam" id="PF07679">
    <property type="entry name" value="I-set"/>
    <property type="match status" value="1"/>
</dbReference>
<dbReference type="InterPro" id="IPR013783">
    <property type="entry name" value="Ig-like_fold"/>
</dbReference>
<accession>A0A8C8DNN2</accession>
<name>A0A8C8DNN2_9TELE</name>
<dbReference type="AlphaFoldDB" id="A0A8C8DNN2"/>
<keyword evidence="3" id="KW-0393">Immunoglobulin domain</keyword>
<dbReference type="SMART" id="SM00408">
    <property type="entry name" value="IGc2"/>
    <property type="match status" value="1"/>
</dbReference>
<dbReference type="PANTHER" id="PTHR45080">
    <property type="entry name" value="CONTACTIN 5"/>
    <property type="match status" value="1"/>
</dbReference>
<dbReference type="InterPro" id="IPR003598">
    <property type="entry name" value="Ig_sub2"/>
</dbReference>
<evidence type="ECO:0000256" key="3">
    <source>
        <dbReference type="ARBA" id="ARBA00023319"/>
    </source>
</evidence>
<dbReference type="Proteomes" id="UP000694383">
    <property type="component" value="Unplaced"/>
</dbReference>
<dbReference type="FunFam" id="2.60.40.10:FF:000032">
    <property type="entry name" value="palladin isoform X1"/>
    <property type="match status" value="1"/>
</dbReference>
<evidence type="ECO:0000259" key="4">
    <source>
        <dbReference type="PROSITE" id="PS50835"/>
    </source>
</evidence>
<dbReference type="Ensembl" id="ENSOSIT00000019387.1">
    <property type="protein sequence ID" value="ENSOSIP00000018356.1"/>
    <property type="gene ID" value="ENSOSIG00000009983.1"/>
</dbReference>
<keyword evidence="1" id="KW-0732">Signal</keyword>
<dbReference type="InterPro" id="IPR050958">
    <property type="entry name" value="Cell_Adh-Cytoskel_Orgn"/>
</dbReference>
<dbReference type="PROSITE" id="PS50835">
    <property type="entry name" value="IG_LIKE"/>
    <property type="match status" value="1"/>
</dbReference>
<sequence length="214" mass="23588">CSMSSSCWILFSTGTEVTLDITVKSGEMAKFSCLFNGHPFTGVAWDHDGQNLVDTERVRSSQSGGLLSLVIHSVSVADQGKYCCIATNPHGQDRDLNLFISPEILIKLPPDLQTTNGPTEAQYRAMIQLPTLLDIWLFRHLNIKDSDLYSSKHDGPLCFKNAYNAQTGEMGSYSCKAVSSVPNAECSRLMKGWHLHAFGPSSSSDFVRPTHHYS</sequence>
<dbReference type="GO" id="GO:0008046">
    <property type="term" value="F:axon guidance receptor activity"/>
    <property type="evidence" value="ECO:0007669"/>
    <property type="project" value="TreeGrafter"/>
</dbReference>
<keyword evidence="6" id="KW-1185">Reference proteome</keyword>
<dbReference type="GO" id="GO:0030424">
    <property type="term" value="C:axon"/>
    <property type="evidence" value="ECO:0007669"/>
    <property type="project" value="TreeGrafter"/>
</dbReference>
<proteinExistence type="predicted"/>
<dbReference type="InterPro" id="IPR003599">
    <property type="entry name" value="Ig_sub"/>
</dbReference>
<feature type="domain" description="Ig-like" evidence="4">
    <location>
        <begin position="15"/>
        <end position="101"/>
    </location>
</feature>
<dbReference type="GO" id="GO:0007156">
    <property type="term" value="P:homophilic cell adhesion via plasma membrane adhesion molecules"/>
    <property type="evidence" value="ECO:0007669"/>
    <property type="project" value="TreeGrafter"/>
</dbReference>
<evidence type="ECO:0000313" key="6">
    <source>
        <dbReference type="Proteomes" id="UP000694383"/>
    </source>
</evidence>
<dbReference type="Gene3D" id="2.60.40.10">
    <property type="entry name" value="Immunoglobulins"/>
    <property type="match status" value="1"/>
</dbReference>
<reference evidence="5" key="1">
    <citation type="submission" date="2025-08" db="UniProtKB">
        <authorList>
            <consortium name="Ensembl"/>
        </authorList>
    </citation>
    <scope>IDENTIFICATION</scope>
</reference>
<evidence type="ECO:0000313" key="5">
    <source>
        <dbReference type="Ensembl" id="ENSOSIP00000018356.1"/>
    </source>
</evidence>
<dbReference type="GO" id="GO:0050808">
    <property type="term" value="P:synapse organization"/>
    <property type="evidence" value="ECO:0007669"/>
    <property type="project" value="TreeGrafter"/>
</dbReference>
<dbReference type="InterPro" id="IPR013098">
    <property type="entry name" value="Ig_I-set"/>
</dbReference>
<keyword evidence="2" id="KW-1015">Disulfide bond</keyword>
<dbReference type="PANTHER" id="PTHR45080:SF8">
    <property type="entry name" value="IG-LIKE DOMAIN-CONTAINING PROTEIN"/>
    <property type="match status" value="1"/>
</dbReference>